<gene>
    <name evidence="1" type="ORF">OIU80_15375</name>
</gene>
<dbReference type="RefSeq" id="WP_264287872.1">
    <property type="nucleotide sequence ID" value="NZ_JAOZEV010000013.1"/>
</dbReference>
<reference evidence="1" key="1">
    <citation type="submission" date="2022-10" db="EMBL/GenBank/DDBJ databases">
        <title>Two novel species of Flavobacterium.</title>
        <authorList>
            <person name="Liu Q."/>
            <person name="Xin Y.-H."/>
        </authorList>
    </citation>
    <scope>NUCLEOTIDE SEQUENCE</scope>
    <source>
        <strain evidence="1">LS1R47</strain>
    </source>
</reference>
<keyword evidence="2" id="KW-1185">Reference proteome</keyword>
<comment type="caution">
    <text evidence="1">The sequence shown here is derived from an EMBL/GenBank/DDBJ whole genome shotgun (WGS) entry which is preliminary data.</text>
</comment>
<dbReference type="AlphaFoldDB" id="A0A9X2Z0M2"/>
<organism evidence="1 2">
    <name type="scientific">Flavobacterium frigoritolerans</name>
    <dbReference type="NCBI Taxonomy" id="2987686"/>
    <lineage>
        <taxon>Bacteria</taxon>
        <taxon>Pseudomonadati</taxon>
        <taxon>Bacteroidota</taxon>
        <taxon>Flavobacteriia</taxon>
        <taxon>Flavobacteriales</taxon>
        <taxon>Flavobacteriaceae</taxon>
        <taxon>Flavobacterium</taxon>
    </lineage>
</organism>
<sequence>MLKNISKIDGAQELTEKEQKAIKGGQPHWEVCCPEDGIAYPDCRYIECQV</sequence>
<evidence type="ECO:0000313" key="2">
    <source>
        <dbReference type="Proteomes" id="UP001151133"/>
    </source>
</evidence>
<name>A0A9X2Z0M2_9FLAO</name>
<protein>
    <recommendedName>
        <fullName evidence="3">Bacteriocin</fullName>
    </recommendedName>
</protein>
<evidence type="ECO:0000313" key="1">
    <source>
        <dbReference type="EMBL" id="MCV9933663.1"/>
    </source>
</evidence>
<evidence type="ECO:0008006" key="3">
    <source>
        <dbReference type="Google" id="ProtNLM"/>
    </source>
</evidence>
<proteinExistence type="predicted"/>
<dbReference type="EMBL" id="JAOZEV010000013">
    <property type="protein sequence ID" value="MCV9933663.1"/>
    <property type="molecule type" value="Genomic_DNA"/>
</dbReference>
<accession>A0A9X2Z0M2</accession>
<dbReference type="Proteomes" id="UP001151133">
    <property type="component" value="Unassembled WGS sequence"/>
</dbReference>